<evidence type="ECO:0000313" key="7">
    <source>
        <dbReference type="EMBL" id="QOL52044.1"/>
    </source>
</evidence>
<feature type="transmembrane region" description="Helical" evidence="6">
    <location>
        <begin position="166"/>
        <end position="185"/>
    </location>
</feature>
<feature type="transmembrane region" description="Helical" evidence="6">
    <location>
        <begin position="253"/>
        <end position="277"/>
    </location>
</feature>
<evidence type="ECO:0000256" key="6">
    <source>
        <dbReference type="SAM" id="Phobius"/>
    </source>
</evidence>
<gene>
    <name evidence="7" type="ORF">LPB04_14660</name>
</gene>
<dbReference type="Pfam" id="PF02653">
    <property type="entry name" value="BPD_transp_2"/>
    <property type="match status" value="1"/>
</dbReference>
<dbReference type="PANTHER" id="PTHR30482:SF17">
    <property type="entry name" value="ABC TRANSPORTER ATP-BINDING PROTEIN"/>
    <property type="match status" value="1"/>
</dbReference>
<accession>A0A7L9UAH6</accession>
<dbReference type="InterPro" id="IPR043428">
    <property type="entry name" value="LivM-like"/>
</dbReference>
<evidence type="ECO:0000313" key="8">
    <source>
        <dbReference type="Proteomes" id="UP000593875"/>
    </source>
</evidence>
<feature type="transmembrane region" description="Helical" evidence="6">
    <location>
        <begin position="216"/>
        <end position="233"/>
    </location>
</feature>
<dbReference type="CDD" id="cd06581">
    <property type="entry name" value="TM_PBP1_LivM_like"/>
    <property type="match status" value="1"/>
</dbReference>
<feature type="transmembrane region" description="Helical" evidence="6">
    <location>
        <begin position="289"/>
        <end position="308"/>
    </location>
</feature>
<keyword evidence="8" id="KW-1185">Reference proteome</keyword>
<dbReference type="Proteomes" id="UP000593875">
    <property type="component" value="Chromosome"/>
</dbReference>
<keyword evidence="2" id="KW-1003">Cell membrane</keyword>
<dbReference type="EMBL" id="CP062941">
    <property type="protein sequence ID" value="QOL52044.1"/>
    <property type="molecule type" value="Genomic_DNA"/>
</dbReference>
<sequence>MDKSALRLPNDRWKPLEIAFWLLPVASYFLFPDYLVLVSQIMIVGLFALSLDLILGYAGIVSLGHAAFFGLGAYTAGLLSVHGWGEPISGVLAAAIVAGIVGFIVSFLVVRGQDLARLMVTLGIGLMLFEAANKAAFITGGVDGLSGMATGKLFGVFEFDLYGKTAFWYSFGVLFLLFVVLRRLVNSPFGMSLRGIREGGRRMPAIGANVDRRLKAIFTIGAAVAGVAGALLAQTTQFVGLDVLGFPRSAELLIMLVLGGTGRLYGALIGAAVFMVAQDKISGLDPAYWQFYIGLFLVLIVLFARGGIMGGAEKIFARFKPKEPA</sequence>
<evidence type="ECO:0000256" key="3">
    <source>
        <dbReference type="ARBA" id="ARBA00022692"/>
    </source>
</evidence>
<reference evidence="7 8" key="1">
    <citation type="submission" date="2020-10" db="EMBL/GenBank/DDBJ databases">
        <title>Genome sequencing of Massilia sp. LPB0304.</title>
        <authorList>
            <person name="Kim J."/>
        </authorList>
    </citation>
    <scope>NUCLEOTIDE SEQUENCE [LARGE SCALE GENOMIC DNA]</scope>
    <source>
        <strain evidence="7 8">LPB0304</strain>
    </source>
</reference>
<dbReference type="AlphaFoldDB" id="A0A7L9UAH6"/>
<protein>
    <submittedName>
        <fullName evidence="7">Branched-chain amino acid ABC transporter permease</fullName>
    </submittedName>
</protein>
<feature type="transmembrane region" description="Helical" evidence="6">
    <location>
        <begin position="122"/>
        <end position="146"/>
    </location>
</feature>
<dbReference type="GO" id="GO:0005886">
    <property type="term" value="C:plasma membrane"/>
    <property type="evidence" value="ECO:0007669"/>
    <property type="project" value="UniProtKB-SubCell"/>
</dbReference>
<organism evidence="7 8">
    <name type="scientific">Massilia litorea</name>
    <dbReference type="NCBI Taxonomy" id="2769491"/>
    <lineage>
        <taxon>Bacteria</taxon>
        <taxon>Pseudomonadati</taxon>
        <taxon>Pseudomonadota</taxon>
        <taxon>Betaproteobacteria</taxon>
        <taxon>Burkholderiales</taxon>
        <taxon>Oxalobacteraceae</taxon>
        <taxon>Telluria group</taxon>
        <taxon>Massilia</taxon>
    </lineage>
</organism>
<dbReference type="InterPro" id="IPR001851">
    <property type="entry name" value="ABC_transp_permease"/>
</dbReference>
<evidence type="ECO:0000256" key="2">
    <source>
        <dbReference type="ARBA" id="ARBA00022475"/>
    </source>
</evidence>
<keyword evidence="4 6" id="KW-1133">Transmembrane helix</keyword>
<dbReference type="RefSeq" id="WP_193689012.1">
    <property type="nucleotide sequence ID" value="NZ_CP062941.1"/>
</dbReference>
<dbReference type="PANTHER" id="PTHR30482">
    <property type="entry name" value="HIGH-AFFINITY BRANCHED-CHAIN AMINO ACID TRANSPORT SYSTEM PERMEASE"/>
    <property type="match status" value="1"/>
</dbReference>
<keyword evidence="3 6" id="KW-0812">Transmembrane</keyword>
<proteinExistence type="predicted"/>
<feature type="transmembrane region" description="Helical" evidence="6">
    <location>
        <begin position="54"/>
        <end position="76"/>
    </location>
</feature>
<feature type="transmembrane region" description="Helical" evidence="6">
    <location>
        <begin position="20"/>
        <end position="47"/>
    </location>
</feature>
<dbReference type="GO" id="GO:0015658">
    <property type="term" value="F:branched-chain amino acid transmembrane transporter activity"/>
    <property type="evidence" value="ECO:0007669"/>
    <property type="project" value="InterPro"/>
</dbReference>
<feature type="transmembrane region" description="Helical" evidence="6">
    <location>
        <begin position="88"/>
        <end position="110"/>
    </location>
</feature>
<evidence type="ECO:0000256" key="4">
    <source>
        <dbReference type="ARBA" id="ARBA00022989"/>
    </source>
</evidence>
<name>A0A7L9UAH6_9BURK</name>
<comment type="subcellular location">
    <subcellularLocation>
        <location evidence="1">Cell membrane</location>
        <topology evidence="1">Multi-pass membrane protein</topology>
    </subcellularLocation>
</comment>
<keyword evidence="5 6" id="KW-0472">Membrane</keyword>
<evidence type="ECO:0000256" key="5">
    <source>
        <dbReference type="ARBA" id="ARBA00023136"/>
    </source>
</evidence>
<evidence type="ECO:0000256" key="1">
    <source>
        <dbReference type="ARBA" id="ARBA00004651"/>
    </source>
</evidence>
<dbReference type="KEGG" id="mlir:LPB04_14660"/>